<dbReference type="EMBL" id="MN740870">
    <property type="protein sequence ID" value="QHU15950.1"/>
    <property type="molecule type" value="Genomic_DNA"/>
</dbReference>
<dbReference type="AlphaFoldDB" id="A0A6C0KGZ6"/>
<proteinExistence type="predicted"/>
<name>A0A6C0KGZ6_9ZZZZ</name>
<evidence type="ECO:0000313" key="1">
    <source>
        <dbReference type="EMBL" id="QHU15950.1"/>
    </source>
</evidence>
<reference evidence="1" key="1">
    <citation type="journal article" date="2020" name="Nature">
        <title>Giant virus diversity and host interactions through global metagenomics.</title>
        <authorList>
            <person name="Schulz F."/>
            <person name="Roux S."/>
            <person name="Paez-Espino D."/>
            <person name="Jungbluth S."/>
            <person name="Walsh D.A."/>
            <person name="Denef V.J."/>
            <person name="McMahon K.D."/>
            <person name="Konstantinidis K.T."/>
            <person name="Eloe-Fadrosh E.A."/>
            <person name="Kyrpides N.C."/>
            <person name="Woyke T."/>
        </authorList>
    </citation>
    <scope>NUCLEOTIDE SEQUENCE</scope>
    <source>
        <strain evidence="1">GVMAG-S-3300010158-109</strain>
    </source>
</reference>
<organism evidence="1">
    <name type="scientific">viral metagenome</name>
    <dbReference type="NCBI Taxonomy" id="1070528"/>
    <lineage>
        <taxon>unclassified sequences</taxon>
        <taxon>metagenomes</taxon>
        <taxon>organismal metagenomes</taxon>
    </lineage>
</organism>
<protein>
    <submittedName>
        <fullName evidence="1">Uncharacterized protein</fullName>
    </submittedName>
</protein>
<sequence length="153" mass="17532">MYSDFLDACMTLTLADEMCKDERLSELARMYFWNGKAGALTKAENDEFSGLVDKWMVVLYMKECGGKADMGEFSVWRRKQAGGKCKECGGTIDMCSCCEHYDRHSSYSEDAEEDEEYNCEYYSDVYSCGWCKDGEILDAPCVCNEERERLACQ</sequence>
<accession>A0A6C0KGZ6</accession>